<dbReference type="PANTHER" id="PTHR35535:SF2">
    <property type="entry name" value="DUF306 DOMAIN-CONTAINING PROTEIN"/>
    <property type="match status" value="1"/>
</dbReference>
<dbReference type="PANTHER" id="PTHR35535">
    <property type="entry name" value="HEAT SHOCK PROTEIN HSLJ"/>
    <property type="match status" value="1"/>
</dbReference>
<protein>
    <recommendedName>
        <fullName evidence="2">DUF306 domain-containing protein</fullName>
    </recommendedName>
</protein>
<dbReference type="InterPro" id="IPR053147">
    <property type="entry name" value="Hsp_HslJ-like"/>
</dbReference>
<comment type="caution">
    <text evidence="3">The sequence shown here is derived from an EMBL/GenBank/DDBJ whole genome shotgun (WGS) entry which is preliminary data.</text>
</comment>
<keyword evidence="1" id="KW-0732">Signal</keyword>
<accession>A0A2A4WZP4</accession>
<feature type="signal peptide" evidence="1">
    <location>
        <begin position="1"/>
        <end position="24"/>
    </location>
</feature>
<feature type="domain" description="DUF306" evidence="2">
    <location>
        <begin position="34"/>
        <end position="141"/>
    </location>
</feature>
<dbReference type="EMBL" id="NVUL01000065">
    <property type="protein sequence ID" value="PCI75912.1"/>
    <property type="molecule type" value="Genomic_DNA"/>
</dbReference>
<dbReference type="InterPro" id="IPR038670">
    <property type="entry name" value="HslJ-like_sf"/>
</dbReference>
<evidence type="ECO:0000256" key="1">
    <source>
        <dbReference type="SAM" id="SignalP"/>
    </source>
</evidence>
<dbReference type="Gene3D" id="2.40.128.270">
    <property type="match status" value="1"/>
</dbReference>
<evidence type="ECO:0000313" key="4">
    <source>
        <dbReference type="Proteomes" id="UP000218767"/>
    </source>
</evidence>
<feature type="chain" id="PRO_5012607728" description="DUF306 domain-containing protein" evidence="1">
    <location>
        <begin position="25"/>
        <end position="146"/>
    </location>
</feature>
<evidence type="ECO:0000313" key="3">
    <source>
        <dbReference type="EMBL" id="PCI75912.1"/>
    </source>
</evidence>
<dbReference type="AlphaFoldDB" id="A0A2A4WZP4"/>
<name>A0A2A4WZP4_9GAMM</name>
<sequence length="146" mass="16485">MNKLLLRRLVISTLLMLALSSVKAGLAQEDVIGLEGTNWQLLNMKVLGGFLFTPKDPSLYRLNFRTENRLTGTSDCNTITGSYFQESTGFRFDPFVSTRKLCSPGSLHNNLVLILKNVNAIEFRDGMMYMTNGYDGVELEFEERGF</sequence>
<proteinExistence type="predicted"/>
<gene>
    <name evidence="3" type="ORF">COB20_11875</name>
</gene>
<organism evidence="3 4">
    <name type="scientific">SAR86 cluster bacterium</name>
    <dbReference type="NCBI Taxonomy" id="2030880"/>
    <lineage>
        <taxon>Bacteria</taxon>
        <taxon>Pseudomonadati</taxon>
        <taxon>Pseudomonadota</taxon>
        <taxon>Gammaproteobacteria</taxon>
        <taxon>SAR86 cluster</taxon>
    </lineage>
</organism>
<dbReference type="Proteomes" id="UP000218767">
    <property type="component" value="Unassembled WGS sequence"/>
</dbReference>
<reference evidence="4" key="1">
    <citation type="submission" date="2017-08" db="EMBL/GenBank/DDBJ databases">
        <title>A dynamic microbial community with high functional redundancy inhabits the cold, oxic subseafloor aquifer.</title>
        <authorList>
            <person name="Tully B.J."/>
            <person name="Wheat C.G."/>
            <person name="Glazer B.T."/>
            <person name="Huber J.A."/>
        </authorList>
    </citation>
    <scope>NUCLEOTIDE SEQUENCE [LARGE SCALE GENOMIC DNA]</scope>
</reference>
<evidence type="ECO:0000259" key="2">
    <source>
        <dbReference type="Pfam" id="PF03724"/>
    </source>
</evidence>
<dbReference type="InterPro" id="IPR005184">
    <property type="entry name" value="DUF306_Meta_HslJ"/>
</dbReference>
<dbReference type="Pfam" id="PF03724">
    <property type="entry name" value="META"/>
    <property type="match status" value="1"/>
</dbReference>